<dbReference type="InterPro" id="IPR007493">
    <property type="entry name" value="DUF538"/>
</dbReference>
<sequence>MKMASPSPQIDSHREQAEIYNGEALCNQKARELFDKFHLPKGLLPMNDLNEMGFNSITGFLWLRQQKKSEFRFKSIGKTVAYETEVTAFVEDRRMRRLTGIKTKEMMIWITISDISIDDNDPTKITFSSSSGLSKTFPVEAFEDEEQSK</sequence>
<dbReference type="KEGG" id="ghi:107905706"/>
<protein>
    <recommendedName>
        <fullName evidence="3">DUF538 domain-containing protein</fullName>
    </recommendedName>
</protein>
<proteinExistence type="predicted"/>
<dbReference type="AlphaFoldDB" id="A0A1U8JHW3"/>
<dbReference type="Gene3D" id="2.30.240.10">
    <property type="entry name" value="At5g01610-like"/>
    <property type="match status" value="1"/>
</dbReference>
<dbReference type="RefSeq" id="XP_016687909.1">
    <property type="nucleotide sequence ID" value="XM_016832420.2"/>
</dbReference>
<evidence type="ECO:0000313" key="1">
    <source>
        <dbReference type="Proteomes" id="UP000818029"/>
    </source>
</evidence>
<dbReference type="PaxDb" id="3635-A0A1U8JHW3"/>
<dbReference type="SUPFAM" id="SSF141562">
    <property type="entry name" value="At5g01610-like"/>
    <property type="match status" value="1"/>
</dbReference>
<evidence type="ECO:0008006" key="3">
    <source>
        <dbReference type="Google" id="ProtNLM"/>
    </source>
</evidence>
<dbReference type="Pfam" id="PF04398">
    <property type="entry name" value="DUF538"/>
    <property type="match status" value="1"/>
</dbReference>
<dbReference type="PANTHER" id="PTHR31676:SF7">
    <property type="entry name" value="DUF538 DOMAIN-CONTAINING PROTEIN"/>
    <property type="match status" value="1"/>
</dbReference>
<dbReference type="InterPro" id="IPR036758">
    <property type="entry name" value="At5g01610-like"/>
</dbReference>
<accession>A0A1U8JHW3</accession>
<gene>
    <name evidence="2" type="primary">LOC107905706</name>
</gene>
<reference evidence="2" key="2">
    <citation type="submission" date="2025-08" db="UniProtKB">
        <authorList>
            <consortium name="RefSeq"/>
        </authorList>
    </citation>
    <scope>IDENTIFICATION</scope>
</reference>
<dbReference type="GeneID" id="107905706"/>
<dbReference type="OrthoDB" id="1885001at2759"/>
<reference evidence="1" key="1">
    <citation type="journal article" date="2020" name="Nat. Genet.">
        <title>Genomic diversifications of five Gossypium allopolyploid species and their impact on cotton improvement.</title>
        <authorList>
            <person name="Chen Z.J."/>
            <person name="Sreedasyam A."/>
            <person name="Ando A."/>
            <person name="Song Q."/>
            <person name="De Santiago L.M."/>
            <person name="Hulse-Kemp A.M."/>
            <person name="Ding M."/>
            <person name="Ye W."/>
            <person name="Kirkbride R.C."/>
            <person name="Jenkins J."/>
            <person name="Plott C."/>
            <person name="Lovell J."/>
            <person name="Lin Y.M."/>
            <person name="Vaughn R."/>
            <person name="Liu B."/>
            <person name="Simpson S."/>
            <person name="Scheffler B.E."/>
            <person name="Wen L."/>
            <person name="Saski C.A."/>
            <person name="Grover C.E."/>
            <person name="Hu G."/>
            <person name="Conover J.L."/>
            <person name="Carlson J.W."/>
            <person name="Shu S."/>
            <person name="Boston L.B."/>
            <person name="Williams M."/>
            <person name="Peterson D.G."/>
            <person name="McGee K."/>
            <person name="Jones D.C."/>
            <person name="Wendel J.F."/>
            <person name="Stelly D.M."/>
            <person name="Grimwood J."/>
            <person name="Schmutz J."/>
        </authorList>
    </citation>
    <scope>NUCLEOTIDE SEQUENCE [LARGE SCALE GENOMIC DNA]</scope>
    <source>
        <strain evidence="1">cv. TM-1</strain>
    </source>
</reference>
<dbReference type="PANTHER" id="PTHR31676">
    <property type="entry name" value="T31J12.3 PROTEIN-RELATED"/>
    <property type="match status" value="1"/>
</dbReference>
<name>A0A1U8JHW3_GOSHI</name>
<dbReference type="STRING" id="3635.A0A1U8JHW3"/>
<dbReference type="Proteomes" id="UP000818029">
    <property type="component" value="Chromosome A06"/>
</dbReference>
<dbReference type="SMR" id="A0A1U8JHW3"/>
<organism evidence="1 2">
    <name type="scientific">Gossypium hirsutum</name>
    <name type="common">Upland cotton</name>
    <name type="synonym">Gossypium mexicanum</name>
    <dbReference type="NCBI Taxonomy" id="3635"/>
    <lineage>
        <taxon>Eukaryota</taxon>
        <taxon>Viridiplantae</taxon>
        <taxon>Streptophyta</taxon>
        <taxon>Embryophyta</taxon>
        <taxon>Tracheophyta</taxon>
        <taxon>Spermatophyta</taxon>
        <taxon>Magnoliopsida</taxon>
        <taxon>eudicotyledons</taxon>
        <taxon>Gunneridae</taxon>
        <taxon>Pentapetalae</taxon>
        <taxon>rosids</taxon>
        <taxon>malvids</taxon>
        <taxon>Malvales</taxon>
        <taxon>Malvaceae</taxon>
        <taxon>Malvoideae</taxon>
        <taxon>Gossypium</taxon>
    </lineage>
</organism>
<keyword evidence="1" id="KW-1185">Reference proteome</keyword>
<evidence type="ECO:0000313" key="2">
    <source>
        <dbReference type="RefSeq" id="XP_016687909.1"/>
    </source>
</evidence>